<dbReference type="Gene3D" id="3.40.190.10">
    <property type="entry name" value="Periplasmic binding protein-like II"/>
    <property type="match status" value="1"/>
</dbReference>
<proteinExistence type="predicted"/>
<feature type="domain" description="Transcriptional regulator SgrR N-terminal HTH" evidence="3">
    <location>
        <begin position="3"/>
        <end position="102"/>
    </location>
</feature>
<reference evidence="4 5" key="1">
    <citation type="submission" date="2018-10" db="EMBL/GenBank/DDBJ databases">
        <title>Phylogenomics of Brevibacillus.</title>
        <authorList>
            <person name="Dunlap C."/>
        </authorList>
    </citation>
    <scope>NUCLEOTIDE SEQUENCE [LARGE SCALE GENOMIC DNA]</scope>
    <source>
        <strain evidence="4 5">JCM 12215</strain>
    </source>
</reference>
<dbReference type="Pfam" id="PF00496">
    <property type="entry name" value="SBP_bac_5"/>
    <property type="match status" value="1"/>
</dbReference>
<dbReference type="SUPFAM" id="SSF53850">
    <property type="entry name" value="Periplasmic binding protein-like II"/>
    <property type="match status" value="1"/>
</dbReference>
<dbReference type="InterPro" id="IPR000914">
    <property type="entry name" value="SBP_5_dom"/>
</dbReference>
<dbReference type="RefSeq" id="WP_122910185.1">
    <property type="nucleotide sequence ID" value="NZ_CBCSBE010000010.1"/>
</dbReference>
<accession>A0A3M8C3N7</accession>
<evidence type="ECO:0000259" key="2">
    <source>
        <dbReference type="Pfam" id="PF00496"/>
    </source>
</evidence>
<dbReference type="InterPro" id="IPR039424">
    <property type="entry name" value="SBP_5"/>
</dbReference>
<dbReference type="Pfam" id="PF12793">
    <property type="entry name" value="SgrR_N"/>
    <property type="match status" value="1"/>
</dbReference>
<evidence type="ECO:0000313" key="5">
    <source>
        <dbReference type="Proteomes" id="UP000282028"/>
    </source>
</evidence>
<name>A0A3M8C3N7_9BACL</name>
<dbReference type="AlphaFoldDB" id="A0A3M8C3N7"/>
<evidence type="ECO:0000313" key="4">
    <source>
        <dbReference type="EMBL" id="RNB70302.1"/>
    </source>
</evidence>
<dbReference type="OrthoDB" id="5894719at2"/>
<gene>
    <name evidence="4" type="ORF">EDM52_17205</name>
</gene>
<sequence>MQMMQYYVRLRERYQDVAEGVPQEITLPQLGEIFCCTERNAKLVIKQFVHRQWIEWTPGRGRGHVSRVTFLCGVEHVVLAQAQECVRQGDVEKALQLVQDSHFSPHGKEGFLSWLSEQFGFRTEPGDERPLDTLRMSFYRTIPALDPAFVGRRTESHMVNQIFDTLIRYDESTGAYQPHLAHHWEANDVGTEWTIYLRKGVQFHHGRELIADDVVWTLRRIADKATGSPYRWMLQDLVEVIALSPYKLRIKLKRSNPMWLSILASNRLSIVPRDIVQQKKEAFSSEPIGSGPFRLTRNDERLFVLEAFPHYFQGRAHLDRVEIWIVSAISQWLLTAHDGKDDHEHLRQSTTIRELRDEWRALQQVEMGCKYIMYNLNRGGIVQNQVFRETVDRLLDRDSMIAQLGEERHRPANSFLMEQAKENQDQPPLQLEEARHLLQACGYQGETINLYTYQGAGNEKDVCWVQERLREAGVSVFVKAVTIEELKQPNMALQADLLLAGEVFEHPLLIGMIEMYRSDRSFIRMLCDVSLREGIDDTLDRAMCEPDLKQQQQDVHNVETLLKKRAAISLLYHSTQQISYHEALAGVSLTALGLVKYKDIWFQSGE</sequence>
<keyword evidence="1" id="KW-0238">DNA-binding</keyword>
<protein>
    <submittedName>
        <fullName evidence="4">SgrR family transcriptional regulator</fullName>
    </submittedName>
</protein>
<dbReference type="InterPro" id="IPR025370">
    <property type="entry name" value="SgrR_HTH_N"/>
</dbReference>
<dbReference type="PANTHER" id="PTHR30290:SF72">
    <property type="entry name" value="HTH-TYPE TRANSCRIPTIONAL REGULATOR SGRR"/>
    <property type="match status" value="1"/>
</dbReference>
<comment type="caution">
    <text evidence="4">The sequence shown here is derived from an EMBL/GenBank/DDBJ whole genome shotgun (WGS) entry which is preliminary data.</text>
</comment>
<dbReference type="CDD" id="cd08507">
    <property type="entry name" value="PBP2_SgrR_like"/>
    <property type="match status" value="1"/>
</dbReference>
<feature type="domain" description="Solute-binding protein family 5" evidence="2">
    <location>
        <begin position="176"/>
        <end position="498"/>
    </location>
</feature>
<dbReference type="EMBL" id="RHHR01000034">
    <property type="protein sequence ID" value="RNB70302.1"/>
    <property type="molecule type" value="Genomic_DNA"/>
</dbReference>
<dbReference type="GO" id="GO:1904680">
    <property type="term" value="F:peptide transmembrane transporter activity"/>
    <property type="evidence" value="ECO:0007669"/>
    <property type="project" value="TreeGrafter"/>
</dbReference>
<dbReference type="PANTHER" id="PTHR30290">
    <property type="entry name" value="PERIPLASMIC BINDING COMPONENT OF ABC TRANSPORTER"/>
    <property type="match status" value="1"/>
</dbReference>
<dbReference type="GO" id="GO:0003677">
    <property type="term" value="F:DNA binding"/>
    <property type="evidence" value="ECO:0007669"/>
    <property type="project" value="UniProtKB-KW"/>
</dbReference>
<dbReference type="GO" id="GO:0015833">
    <property type="term" value="P:peptide transport"/>
    <property type="evidence" value="ECO:0007669"/>
    <property type="project" value="TreeGrafter"/>
</dbReference>
<organism evidence="4 5">
    <name type="scientific">Brevibacillus invocatus</name>
    <dbReference type="NCBI Taxonomy" id="173959"/>
    <lineage>
        <taxon>Bacteria</taxon>
        <taxon>Bacillati</taxon>
        <taxon>Bacillota</taxon>
        <taxon>Bacilli</taxon>
        <taxon>Bacillales</taxon>
        <taxon>Paenibacillaceae</taxon>
        <taxon>Brevibacillus</taxon>
    </lineage>
</organism>
<evidence type="ECO:0000256" key="1">
    <source>
        <dbReference type="ARBA" id="ARBA00023125"/>
    </source>
</evidence>
<evidence type="ECO:0000259" key="3">
    <source>
        <dbReference type="Pfam" id="PF12793"/>
    </source>
</evidence>
<dbReference type="Proteomes" id="UP000282028">
    <property type="component" value="Unassembled WGS sequence"/>
</dbReference>
<dbReference type="Gene3D" id="3.10.105.10">
    <property type="entry name" value="Dipeptide-binding Protein, Domain 3"/>
    <property type="match status" value="1"/>
</dbReference>
<keyword evidence="5" id="KW-1185">Reference proteome</keyword>